<accession>A0A1R2C8M2</accession>
<organism evidence="1 2">
    <name type="scientific">Stentor coeruleus</name>
    <dbReference type="NCBI Taxonomy" id="5963"/>
    <lineage>
        <taxon>Eukaryota</taxon>
        <taxon>Sar</taxon>
        <taxon>Alveolata</taxon>
        <taxon>Ciliophora</taxon>
        <taxon>Postciliodesmatophora</taxon>
        <taxon>Heterotrichea</taxon>
        <taxon>Heterotrichida</taxon>
        <taxon>Stentoridae</taxon>
        <taxon>Stentor</taxon>
    </lineage>
</organism>
<evidence type="ECO:0000313" key="1">
    <source>
        <dbReference type="EMBL" id="OMJ85346.1"/>
    </source>
</evidence>
<dbReference type="AlphaFoldDB" id="A0A1R2C8M2"/>
<protein>
    <submittedName>
        <fullName evidence="1">Uncharacterized protein</fullName>
    </submittedName>
</protein>
<dbReference type="EMBL" id="MPUH01000239">
    <property type="protein sequence ID" value="OMJ85346.1"/>
    <property type="molecule type" value="Genomic_DNA"/>
</dbReference>
<name>A0A1R2C8M2_9CILI</name>
<proteinExistence type="predicted"/>
<evidence type="ECO:0000313" key="2">
    <source>
        <dbReference type="Proteomes" id="UP000187209"/>
    </source>
</evidence>
<gene>
    <name evidence="1" type="ORF">SteCoe_13317</name>
</gene>
<dbReference type="Proteomes" id="UP000187209">
    <property type="component" value="Unassembled WGS sequence"/>
</dbReference>
<reference evidence="1 2" key="1">
    <citation type="submission" date="2016-11" db="EMBL/GenBank/DDBJ databases">
        <title>The macronuclear genome of Stentor coeruleus: a giant cell with tiny introns.</title>
        <authorList>
            <person name="Slabodnick M."/>
            <person name="Ruby J.G."/>
            <person name="Reiff S.B."/>
            <person name="Swart E.C."/>
            <person name="Gosai S."/>
            <person name="Prabakaran S."/>
            <person name="Witkowska E."/>
            <person name="Larue G.E."/>
            <person name="Fisher S."/>
            <person name="Freeman R.M."/>
            <person name="Gunawardena J."/>
            <person name="Chu W."/>
            <person name="Stover N.A."/>
            <person name="Gregory B.D."/>
            <person name="Nowacki M."/>
            <person name="Derisi J."/>
            <person name="Roy S.W."/>
            <person name="Marshall W.F."/>
            <person name="Sood P."/>
        </authorList>
    </citation>
    <scope>NUCLEOTIDE SEQUENCE [LARGE SCALE GENOMIC DNA]</scope>
    <source>
        <strain evidence="1">WM001</strain>
    </source>
</reference>
<comment type="caution">
    <text evidence="1">The sequence shown here is derived from an EMBL/GenBank/DDBJ whole genome shotgun (WGS) entry which is preliminary data.</text>
</comment>
<sequence>MERNSLSDSCTENDPEVQFYEGFCESRNSPINRSDSGKTYMSNFLSTIKNSSSSKNAGNTVSSCKCCSVY</sequence>
<keyword evidence="2" id="KW-1185">Reference proteome</keyword>